<evidence type="ECO:0000313" key="6">
    <source>
        <dbReference type="EMBL" id="NMH65488.1"/>
    </source>
</evidence>
<organism evidence="6 7">
    <name type="scientific">Shewanella salipaludis</name>
    <dbReference type="NCBI Taxonomy" id="2723052"/>
    <lineage>
        <taxon>Bacteria</taxon>
        <taxon>Pseudomonadati</taxon>
        <taxon>Pseudomonadota</taxon>
        <taxon>Gammaproteobacteria</taxon>
        <taxon>Alteromonadales</taxon>
        <taxon>Shewanellaceae</taxon>
        <taxon>Shewanella</taxon>
    </lineage>
</organism>
<comment type="caution">
    <text evidence="6">The sequence shown here is derived from an EMBL/GenBank/DDBJ whole genome shotgun (WGS) entry which is preliminary data.</text>
</comment>
<dbReference type="InterPro" id="IPR014710">
    <property type="entry name" value="RmlC-like_jellyroll"/>
</dbReference>
<dbReference type="InterPro" id="IPR011051">
    <property type="entry name" value="RmlC_Cupin_sf"/>
</dbReference>
<proteinExistence type="inferred from homology"/>
<keyword evidence="7" id="KW-1185">Reference proteome</keyword>
<dbReference type="PANTHER" id="PTHR43212">
    <property type="entry name" value="QUERCETIN 2,3-DIOXYGENASE"/>
    <property type="match status" value="1"/>
</dbReference>
<evidence type="ECO:0000256" key="3">
    <source>
        <dbReference type="RuleBase" id="RU003457"/>
    </source>
</evidence>
<reference evidence="6" key="1">
    <citation type="submission" date="2020-04" db="EMBL/GenBank/DDBJ databases">
        <title>Description of Shewanella salipaludis sp. nov., isolated from a salt marsh.</title>
        <authorList>
            <person name="Park S."/>
            <person name="Yoon J.-H."/>
        </authorList>
    </citation>
    <scope>NUCLEOTIDE SEQUENCE</scope>
    <source>
        <strain evidence="6">SHSM-M6</strain>
    </source>
</reference>
<dbReference type="SUPFAM" id="SSF51182">
    <property type="entry name" value="RmlC-like cupins"/>
    <property type="match status" value="1"/>
</dbReference>
<evidence type="ECO:0000313" key="7">
    <source>
        <dbReference type="Proteomes" id="UP000737113"/>
    </source>
</evidence>
<feature type="binding site" evidence="2">
    <location>
        <position position="103"/>
    </location>
    <ligand>
        <name>Fe cation</name>
        <dbReference type="ChEBI" id="CHEBI:24875"/>
    </ligand>
</feature>
<dbReference type="CDD" id="cd02910">
    <property type="entry name" value="cupin_Yhhw_N"/>
    <property type="match status" value="1"/>
</dbReference>
<feature type="binding site" evidence="2">
    <location>
        <position position="57"/>
    </location>
    <ligand>
        <name>Fe cation</name>
        <dbReference type="ChEBI" id="CHEBI:24875"/>
    </ligand>
</feature>
<evidence type="ECO:0000259" key="4">
    <source>
        <dbReference type="Pfam" id="PF02678"/>
    </source>
</evidence>
<dbReference type="PIRSF" id="PIRSF006232">
    <property type="entry name" value="Pirin"/>
    <property type="match status" value="1"/>
</dbReference>
<dbReference type="GO" id="GO:0046872">
    <property type="term" value="F:metal ion binding"/>
    <property type="evidence" value="ECO:0007669"/>
    <property type="project" value="UniProtKB-KW"/>
</dbReference>
<feature type="binding site" evidence="2">
    <location>
        <position position="101"/>
    </location>
    <ligand>
        <name>Fe cation</name>
        <dbReference type="ChEBI" id="CHEBI:24875"/>
    </ligand>
</feature>
<evidence type="ECO:0000256" key="1">
    <source>
        <dbReference type="ARBA" id="ARBA00008416"/>
    </source>
</evidence>
<dbReference type="InterPro" id="IPR041602">
    <property type="entry name" value="Quercetinase_C"/>
</dbReference>
<evidence type="ECO:0000256" key="2">
    <source>
        <dbReference type="PIRSR" id="PIRSR006232-1"/>
    </source>
</evidence>
<dbReference type="Gene3D" id="2.60.120.10">
    <property type="entry name" value="Jelly Rolls"/>
    <property type="match status" value="2"/>
</dbReference>
<dbReference type="RefSeq" id="WP_169564191.1">
    <property type="nucleotide sequence ID" value="NZ_JAAXYH010000006.1"/>
</dbReference>
<feature type="domain" description="Pirin N-terminal" evidence="4">
    <location>
        <begin position="8"/>
        <end position="119"/>
    </location>
</feature>
<dbReference type="AlphaFoldDB" id="A0A972FYC3"/>
<dbReference type="Pfam" id="PF02678">
    <property type="entry name" value="Pirin"/>
    <property type="match status" value="1"/>
</dbReference>
<comment type="similarity">
    <text evidence="1 3">Belongs to the pirin family.</text>
</comment>
<dbReference type="InterPro" id="IPR003829">
    <property type="entry name" value="Pirin_N_dom"/>
</dbReference>
<comment type="cofactor">
    <cofactor evidence="2">
        <name>Fe cation</name>
        <dbReference type="ChEBI" id="CHEBI:24875"/>
    </cofactor>
    <text evidence="2">Binds 1 Fe cation per subunit.</text>
</comment>
<keyword evidence="2" id="KW-0408">Iron</keyword>
<accession>A0A972FYC3</accession>
<dbReference type="Pfam" id="PF17954">
    <property type="entry name" value="Pirin_C_2"/>
    <property type="match status" value="1"/>
</dbReference>
<gene>
    <name evidence="6" type="ORF">HC757_09925</name>
</gene>
<feature type="domain" description="Quercetin 2,3-dioxygenase C-terminal cupin" evidence="5">
    <location>
        <begin position="144"/>
        <end position="229"/>
    </location>
</feature>
<keyword evidence="2" id="KW-0479">Metal-binding</keyword>
<dbReference type="PANTHER" id="PTHR43212:SF3">
    <property type="entry name" value="QUERCETIN 2,3-DIOXYGENASE"/>
    <property type="match status" value="1"/>
</dbReference>
<feature type="binding site" evidence="2">
    <location>
        <position position="59"/>
    </location>
    <ligand>
        <name>Fe cation</name>
        <dbReference type="ChEBI" id="CHEBI:24875"/>
    </ligand>
</feature>
<dbReference type="Proteomes" id="UP000737113">
    <property type="component" value="Unassembled WGS sequence"/>
</dbReference>
<protein>
    <submittedName>
        <fullName evidence="6">Pirin family protein</fullName>
    </submittedName>
</protein>
<dbReference type="EMBL" id="JAAXYH010000006">
    <property type="protein sequence ID" value="NMH65488.1"/>
    <property type="molecule type" value="Genomic_DNA"/>
</dbReference>
<dbReference type="InterPro" id="IPR012093">
    <property type="entry name" value="Pirin"/>
</dbReference>
<name>A0A972FYC3_9GAMM</name>
<sequence>MINIRRAEQRGKANFGWLKSRHSFSFGQYYDPEQMGFSALRVINDDYVAPGMGFDTHGHKDMEIISYVTQGKIAHKDSYGHEKVLPAGEFQLMSAGKGIYHSEYNASKTGELRFLQIWIQPNEFGQAARYQQQAFEQTGALTAVITPNGENGTLQIKQDATLYRLRLAAGEQVNYPTTETRNTYVHLISGELTLDGQPLQPGDGARITGIGELRLASRTSAVEALVFDLP</sequence>
<evidence type="ECO:0000259" key="5">
    <source>
        <dbReference type="Pfam" id="PF17954"/>
    </source>
</evidence>